<evidence type="ECO:0008006" key="3">
    <source>
        <dbReference type="Google" id="ProtNLM"/>
    </source>
</evidence>
<comment type="caution">
    <text evidence="1">The sequence shown here is derived from an EMBL/GenBank/DDBJ whole genome shotgun (WGS) entry which is preliminary data.</text>
</comment>
<evidence type="ECO:0000313" key="2">
    <source>
        <dbReference type="Proteomes" id="UP000503640"/>
    </source>
</evidence>
<evidence type="ECO:0000313" key="1">
    <source>
        <dbReference type="EMBL" id="GEJ55434.1"/>
    </source>
</evidence>
<organism evidence="1 2">
    <name type="scientific">Anaeromyxobacter diazotrophicus</name>
    <dbReference type="NCBI Taxonomy" id="2590199"/>
    <lineage>
        <taxon>Bacteria</taxon>
        <taxon>Pseudomonadati</taxon>
        <taxon>Myxococcota</taxon>
        <taxon>Myxococcia</taxon>
        <taxon>Myxococcales</taxon>
        <taxon>Cystobacterineae</taxon>
        <taxon>Anaeromyxobacteraceae</taxon>
        <taxon>Anaeromyxobacter</taxon>
    </lineage>
</organism>
<reference evidence="2" key="1">
    <citation type="journal article" date="2020" name="Appl. Environ. Microbiol.">
        <title>Diazotrophic Anaeromyxobacter Isolates from Soils.</title>
        <authorList>
            <person name="Masuda Y."/>
            <person name="Yamanaka H."/>
            <person name="Xu Z.X."/>
            <person name="Shiratori Y."/>
            <person name="Aono T."/>
            <person name="Amachi S."/>
            <person name="Senoo K."/>
            <person name="Itoh H."/>
        </authorList>
    </citation>
    <scope>NUCLEOTIDE SEQUENCE [LARGE SCALE GENOMIC DNA]</scope>
    <source>
        <strain evidence="2">R267</strain>
    </source>
</reference>
<dbReference type="Gene3D" id="3.40.50.2000">
    <property type="entry name" value="Glycogen Phosphorylase B"/>
    <property type="match status" value="1"/>
</dbReference>
<sequence length="442" mass="48831">MTQAREQQASTIDEVWFLSSELEGERAGAHRQVRWCRIFLEAGARIVIFNIRGAFHVSETRLDSLAAFETFRHRVLDGAKRVSGIREGALVPLLRRVKHLLLADMYLPNVARLFLRTRRRLVSGSARIAIMPSSPPFSVALVGAALKRLYPRRVLLALDMRDAWALHPELRGSTWLKRRIEQWVLRSADHVSTMSVDLADEMTKTHGVPFEVYYNVATHYFDVQPTLPIDWKALDARIDPARRKLVYTGSTPEGFYDVGALVGGVRQLRATRPDLADSLQLVFVGANAEVEHEVARQGGTGDSFVFTGLVPHEQAKAIQQNADAFLFFAFHRGGNKGIVSTKFFEYLALGKPVLPISVSKGSDIDTLLARFAGRSCRLNSAGEVAEALARVAEGCAHAHLPTVEEPGSLRVLAEDYRRFARAVMRGEAAPAGPAAVMDGGRG</sequence>
<dbReference type="AlphaFoldDB" id="A0A7I9VGA9"/>
<dbReference type="SUPFAM" id="SSF53756">
    <property type="entry name" value="UDP-Glycosyltransferase/glycogen phosphorylase"/>
    <property type="match status" value="1"/>
</dbReference>
<gene>
    <name evidence="1" type="ORF">AMYX_01750</name>
</gene>
<protein>
    <recommendedName>
        <fullName evidence="3">Glycosyltransferase subfamily 4-like N-terminal domain-containing protein</fullName>
    </recommendedName>
</protein>
<accession>A0A7I9VGA9</accession>
<dbReference type="EMBL" id="BJTG01000001">
    <property type="protein sequence ID" value="GEJ55434.1"/>
    <property type="molecule type" value="Genomic_DNA"/>
</dbReference>
<proteinExistence type="predicted"/>
<dbReference type="Proteomes" id="UP000503640">
    <property type="component" value="Unassembled WGS sequence"/>
</dbReference>
<dbReference type="RefSeq" id="WP_176062231.1">
    <property type="nucleotide sequence ID" value="NZ_BJTG01000001.1"/>
</dbReference>
<name>A0A7I9VGA9_9BACT</name>
<keyword evidence="2" id="KW-1185">Reference proteome</keyword>